<keyword evidence="1" id="KW-0175">Coiled coil</keyword>
<dbReference type="Pfam" id="PF05685">
    <property type="entry name" value="Uma2"/>
    <property type="match status" value="1"/>
</dbReference>
<keyword evidence="4" id="KW-1185">Reference proteome</keyword>
<evidence type="ECO:0000313" key="4">
    <source>
        <dbReference type="Proteomes" id="UP000226442"/>
    </source>
</evidence>
<organism evidence="3 4">
    <name type="scientific">Tychonema bourrellyi FEM_GT703</name>
    <dbReference type="NCBI Taxonomy" id="2040638"/>
    <lineage>
        <taxon>Bacteria</taxon>
        <taxon>Bacillati</taxon>
        <taxon>Cyanobacteriota</taxon>
        <taxon>Cyanophyceae</taxon>
        <taxon>Oscillatoriophycideae</taxon>
        <taxon>Oscillatoriales</taxon>
        <taxon>Microcoleaceae</taxon>
        <taxon>Tychonema</taxon>
    </lineage>
</organism>
<name>A0A2G4F3V6_9CYAN</name>
<dbReference type="InterPro" id="IPR011335">
    <property type="entry name" value="Restrct_endonuc-II-like"/>
</dbReference>
<protein>
    <submittedName>
        <fullName evidence="3">Uma2 family endonuclease</fullName>
    </submittedName>
</protein>
<keyword evidence="3" id="KW-0255">Endonuclease</keyword>
<gene>
    <name evidence="3" type="ORF">CP500_005335</name>
</gene>
<feature type="coiled-coil region" evidence="1">
    <location>
        <begin position="198"/>
        <end position="239"/>
    </location>
</feature>
<dbReference type="SUPFAM" id="SSF52980">
    <property type="entry name" value="Restriction endonuclease-like"/>
    <property type="match status" value="1"/>
</dbReference>
<dbReference type="RefSeq" id="WP_096831722.1">
    <property type="nucleotide sequence ID" value="NZ_NXIB02000020.1"/>
</dbReference>
<dbReference type="PANTHER" id="PTHR34107">
    <property type="entry name" value="SLL0198 PROTEIN-RELATED"/>
    <property type="match status" value="1"/>
</dbReference>
<dbReference type="AlphaFoldDB" id="A0A2G4F3V6"/>
<keyword evidence="3" id="KW-0378">Hydrolase</keyword>
<accession>A0A2G4F3V6</accession>
<evidence type="ECO:0000313" key="3">
    <source>
        <dbReference type="EMBL" id="PHX56429.1"/>
    </source>
</evidence>
<dbReference type="EMBL" id="NXIB02000020">
    <property type="protein sequence ID" value="PHX56429.1"/>
    <property type="molecule type" value="Genomic_DNA"/>
</dbReference>
<comment type="caution">
    <text evidence="3">The sequence shown here is derived from an EMBL/GenBank/DDBJ whole genome shotgun (WGS) entry which is preliminary data.</text>
</comment>
<dbReference type="CDD" id="cd06260">
    <property type="entry name" value="DUF820-like"/>
    <property type="match status" value="1"/>
</dbReference>
<evidence type="ECO:0000259" key="2">
    <source>
        <dbReference type="Pfam" id="PF05685"/>
    </source>
</evidence>
<feature type="domain" description="Putative restriction endonuclease" evidence="2">
    <location>
        <begin position="11"/>
        <end position="184"/>
    </location>
</feature>
<keyword evidence="3" id="KW-0540">Nuclease</keyword>
<dbReference type="Gene3D" id="3.90.1570.10">
    <property type="entry name" value="tt1808, chain A"/>
    <property type="match status" value="1"/>
</dbReference>
<dbReference type="PANTHER" id="PTHR34107:SF2">
    <property type="entry name" value="SLL0888 PROTEIN"/>
    <property type="match status" value="1"/>
</dbReference>
<proteinExistence type="predicted"/>
<dbReference type="OrthoDB" id="428427at2"/>
<evidence type="ECO:0000256" key="1">
    <source>
        <dbReference type="SAM" id="Coils"/>
    </source>
</evidence>
<dbReference type="GO" id="GO:0004519">
    <property type="term" value="F:endonuclease activity"/>
    <property type="evidence" value="ECO:0007669"/>
    <property type="project" value="UniProtKB-KW"/>
</dbReference>
<dbReference type="Proteomes" id="UP000226442">
    <property type="component" value="Unassembled WGS sequence"/>
</dbReference>
<sequence length="244" mass="28237">MVLISTQKLTFQEYLNYQGESGVCYELYRGEIIEMPTPTAIHIKIIAFLVYQFRCFFAAHNLPLVAVVTTAVRTEENSSRVPDVLICTQSLWEQICAKPGSAILDFEEKPLLVIEVTSQNWRDDYIRKRAEYDLIDIPEYWIVDPNQPKIRVCSRPENEGSYSQQEFLPGQQVQSVQFAEFILSVNQVLSPPLVEDLIREEQAQLQQLGQQNQQVGRQNQQLEQQVERLSQRLREMGVDIDTEL</sequence>
<dbReference type="InterPro" id="IPR012296">
    <property type="entry name" value="Nuclease_put_TT1808"/>
</dbReference>
<dbReference type="InterPro" id="IPR008538">
    <property type="entry name" value="Uma2"/>
</dbReference>
<reference evidence="3" key="1">
    <citation type="submission" date="2017-10" db="EMBL/GenBank/DDBJ databases">
        <title>Draft genome sequence of the planktic cyanobacteria Tychonema bourrellyi isolated from alpine lentic freshwater.</title>
        <authorList>
            <person name="Tett A."/>
            <person name="Armanini F."/>
            <person name="Asnicar F."/>
            <person name="Boscaini A."/>
            <person name="Pasolli E."/>
            <person name="Zolfo M."/>
            <person name="Donati C."/>
            <person name="Salmaso N."/>
            <person name="Segata N."/>
        </authorList>
    </citation>
    <scope>NUCLEOTIDE SEQUENCE</scope>
    <source>
        <strain evidence="3">FEM_GT703</strain>
    </source>
</reference>